<gene>
    <name evidence="2" type="ORF">DBZ36_04595</name>
</gene>
<sequence length="265" mass="29925">MAAKYSRLQGRFTRHGPDYRFGENLGFTEIKQEFGFLTIKIGRWVSKDEQQLAANLFYDAFADLAYLLNVPSEVIGLRNSLNLAFGTGGQKNVQAHYAPGERTLALAKNAGGGALAHEWWHAFDHYIVNKLYPHSKAKFASEQWLNQKTKAKHPLNQRLEHFFSSSILTQDGKQANYYAHQAFALDKAQGRIYYSDPTELMARAFESVLESQTSLVNQFLVSGTMENGPALVYPNNEHRVLISEACFVYFAALGDTLRQLSLYSK</sequence>
<name>A0A420EGA6_9ALTE</name>
<proteinExistence type="predicted"/>
<protein>
    <recommendedName>
        <fullName evidence="1">Large polyvalent protein-associated domain-containing protein</fullName>
    </recommendedName>
</protein>
<evidence type="ECO:0000259" key="1">
    <source>
        <dbReference type="Pfam" id="PF18796"/>
    </source>
</evidence>
<dbReference type="OrthoDB" id="343736at2"/>
<dbReference type="RefSeq" id="WP_120353747.1">
    <property type="nucleotide sequence ID" value="NZ_RAQO01000004.1"/>
</dbReference>
<keyword evidence="3" id="KW-1185">Reference proteome</keyword>
<dbReference type="NCBIfam" id="NF041907">
    <property type="entry name" value="CLCA_X"/>
    <property type="match status" value="1"/>
</dbReference>
<feature type="domain" description="Large polyvalent protein-associated" evidence="1">
    <location>
        <begin position="185"/>
        <end position="255"/>
    </location>
</feature>
<dbReference type="AlphaFoldDB" id="A0A420EGA6"/>
<dbReference type="Proteomes" id="UP000286482">
    <property type="component" value="Unassembled WGS sequence"/>
</dbReference>
<dbReference type="InterPro" id="IPR041047">
    <property type="entry name" value="LPD1"/>
</dbReference>
<evidence type="ECO:0000313" key="3">
    <source>
        <dbReference type="Proteomes" id="UP000286482"/>
    </source>
</evidence>
<evidence type="ECO:0000313" key="2">
    <source>
        <dbReference type="EMBL" id="RKF19742.1"/>
    </source>
</evidence>
<organism evidence="2 3">
    <name type="scientific">Alginatibacterium sediminis</name>
    <dbReference type="NCBI Taxonomy" id="2164068"/>
    <lineage>
        <taxon>Bacteria</taxon>
        <taxon>Pseudomonadati</taxon>
        <taxon>Pseudomonadota</taxon>
        <taxon>Gammaproteobacteria</taxon>
        <taxon>Alteromonadales</taxon>
        <taxon>Alteromonadaceae</taxon>
        <taxon>Alginatibacterium</taxon>
    </lineage>
</organism>
<dbReference type="Pfam" id="PF18796">
    <property type="entry name" value="LPD1"/>
    <property type="match status" value="1"/>
</dbReference>
<dbReference type="EMBL" id="RAQO01000004">
    <property type="protein sequence ID" value="RKF19742.1"/>
    <property type="molecule type" value="Genomic_DNA"/>
</dbReference>
<reference evidence="2 3" key="1">
    <citation type="submission" date="2018-09" db="EMBL/GenBank/DDBJ databases">
        <authorList>
            <person name="Wang Z."/>
        </authorList>
    </citation>
    <scope>NUCLEOTIDE SEQUENCE [LARGE SCALE GENOMIC DNA]</scope>
    <source>
        <strain evidence="2 3">ALS 81</strain>
    </source>
</reference>
<accession>A0A420EGA6</accession>
<comment type="caution">
    <text evidence="2">The sequence shown here is derived from an EMBL/GenBank/DDBJ whole genome shotgun (WGS) entry which is preliminary data.</text>
</comment>